<feature type="transmembrane region" description="Helical" evidence="2">
    <location>
        <begin position="237"/>
        <end position="260"/>
    </location>
</feature>
<evidence type="ECO:0000313" key="3">
    <source>
        <dbReference type="EMBL" id="MPM42401.1"/>
    </source>
</evidence>
<organism evidence="3">
    <name type="scientific">bioreactor metagenome</name>
    <dbReference type="NCBI Taxonomy" id="1076179"/>
    <lineage>
        <taxon>unclassified sequences</taxon>
        <taxon>metagenomes</taxon>
        <taxon>ecological metagenomes</taxon>
    </lineage>
</organism>
<evidence type="ECO:0000256" key="2">
    <source>
        <dbReference type="SAM" id="Phobius"/>
    </source>
</evidence>
<feature type="compositionally biased region" description="Low complexity" evidence="1">
    <location>
        <begin position="165"/>
        <end position="174"/>
    </location>
</feature>
<feature type="compositionally biased region" description="Low complexity" evidence="1">
    <location>
        <begin position="311"/>
        <end position="325"/>
    </location>
</feature>
<dbReference type="EMBL" id="VSSQ01009718">
    <property type="protein sequence ID" value="MPM42401.1"/>
    <property type="molecule type" value="Genomic_DNA"/>
</dbReference>
<keyword evidence="2" id="KW-0812">Transmembrane</keyword>
<protein>
    <recommendedName>
        <fullName evidence="4">DUF4282 domain-containing protein</fullName>
    </recommendedName>
</protein>
<evidence type="ECO:0000256" key="1">
    <source>
        <dbReference type="SAM" id="MobiDB-lite"/>
    </source>
</evidence>
<accession>A0A644ZR87</accession>
<feature type="compositionally biased region" description="Polar residues" evidence="1">
    <location>
        <begin position="72"/>
        <end position="93"/>
    </location>
</feature>
<gene>
    <name evidence="3" type="ORF">SDC9_89066</name>
</gene>
<sequence length="354" mass="35647">MTQDPHQPGPYEPRGHEPRYRPPRPPAADPAPGSEDPTHIWADGIGLGGDADRDDRRNAESRPTGYAAAGQPTGQASAQPTQNPAQATRNTAQPPGPVPPSAYPQSSAPPSPWQYGAQGSATPPSYTGAQPAAGASEYPGQATQGPSYGQPAPSYGGHGSAAFGQPEAAYGQPYAPGPPSAQGTDPHAASQQPVPFPGDQTPTAQTGAIHDAPAESPFAALRDLSFTESAAPKVTKYLYLLLVLAGALYWIDAIVTGFSVGGAAGIAALVGGAVLLAAWILLIRVGLEVALAVIRLGEDTRAIRANLGAAASDDATPDDSTTAVAEADPGPSAGPGGLTGPLEAGRSDSEGRGV</sequence>
<reference evidence="3" key="1">
    <citation type="submission" date="2019-08" db="EMBL/GenBank/DDBJ databases">
        <authorList>
            <person name="Kucharzyk K."/>
            <person name="Murdoch R.W."/>
            <person name="Higgins S."/>
            <person name="Loffler F."/>
        </authorList>
    </citation>
    <scope>NUCLEOTIDE SEQUENCE</scope>
</reference>
<feature type="compositionally biased region" description="Pro residues" evidence="1">
    <location>
        <begin position="94"/>
        <end position="112"/>
    </location>
</feature>
<feature type="region of interest" description="Disordered" evidence="1">
    <location>
        <begin position="311"/>
        <end position="354"/>
    </location>
</feature>
<evidence type="ECO:0008006" key="4">
    <source>
        <dbReference type="Google" id="ProtNLM"/>
    </source>
</evidence>
<feature type="transmembrane region" description="Helical" evidence="2">
    <location>
        <begin position="266"/>
        <end position="294"/>
    </location>
</feature>
<feature type="region of interest" description="Disordered" evidence="1">
    <location>
        <begin position="1"/>
        <end position="208"/>
    </location>
</feature>
<name>A0A644ZR87_9ZZZZ</name>
<dbReference type="InterPro" id="IPR025557">
    <property type="entry name" value="DUF4282"/>
</dbReference>
<keyword evidence="2" id="KW-0472">Membrane</keyword>
<feature type="compositionally biased region" description="Polar residues" evidence="1">
    <location>
        <begin position="117"/>
        <end position="128"/>
    </location>
</feature>
<comment type="caution">
    <text evidence="3">The sequence shown here is derived from an EMBL/GenBank/DDBJ whole genome shotgun (WGS) entry which is preliminary data.</text>
</comment>
<feature type="compositionally biased region" description="Basic and acidic residues" evidence="1">
    <location>
        <begin position="345"/>
        <end position="354"/>
    </location>
</feature>
<proteinExistence type="predicted"/>
<keyword evidence="2" id="KW-1133">Transmembrane helix</keyword>
<feature type="compositionally biased region" description="Basic and acidic residues" evidence="1">
    <location>
        <begin position="50"/>
        <end position="60"/>
    </location>
</feature>
<dbReference type="AlphaFoldDB" id="A0A644ZR87"/>
<dbReference type="Pfam" id="PF14110">
    <property type="entry name" value="DUF4282"/>
    <property type="match status" value="1"/>
</dbReference>